<dbReference type="AlphaFoldDB" id="A0A9Q0LRD7"/>
<keyword evidence="1" id="KW-0863">Zinc-finger</keyword>
<feature type="domain" description="C3H1-type" evidence="2">
    <location>
        <begin position="33"/>
        <end position="60"/>
    </location>
</feature>
<sequence length="461" mass="55262">MEIKRNLICKHLIKKKWCHKEKHIKKRDNNLHPPNKILCLKILKFGACDDPNCPYQHVNPNNKFYETLIEKADHKRKYRDLETKRNSFFLCDLNMKDTVCSEYAQTRKCSDPNCPFQHHTKLDFIRKDPVRTYQENVQILRDLFNPFNFLNRQKLISDPFKKQNLNHQICPKLNNKKENPLGCTDVNCKYAHPNPELIQLDEPIKSNFLESMKREFCTNFHHKGKCKVIDCKFQHINIKGINSEKEEEQEERGKVHKLAARDSSIRIIPEICPTFIKQLKNKEKLECNDENCKYAHPNPKMIQSNPNIDESFLKSMKRNFCSYYCEFGNCKINKCKFQHIKLNEKEKKLYQDKYIEKGKQKHDQSNYHQRKYNKSNDYQRNYHQSNYHQSNYHQRNNYQRNNYQRNERKSNIPEPPSREIKIIHQICPKLLNKKENPLGCTDENCQYSHPNPKIDSIKSKC</sequence>
<dbReference type="SMART" id="SM00356">
    <property type="entry name" value="ZnF_C3H1"/>
    <property type="match status" value="7"/>
</dbReference>
<feature type="domain" description="C3H1-type" evidence="2">
    <location>
        <begin position="315"/>
        <end position="342"/>
    </location>
</feature>
<reference evidence="3" key="1">
    <citation type="submission" date="2022-10" db="EMBL/GenBank/DDBJ databases">
        <title>Novel sulphate-reducing endosymbionts in the free-living metamonad Anaeramoeba.</title>
        <authorList>
            <person name="Jerlstrom-Hultqvist J."/>
            <person name="Cepicka I."/>
            <person name="Gallot-Lavallee L."/>
            <person name="Salas-Leiva D."/>
            <person name="Curtis B.A."/>
            <person name="Zahonova K."/>
            <person name="Pipaliya S."/>
            <person name="Dacks J."/>
            <person name="Roger A.J."/>
        </authorList>
    </citation>
    <scope>NUCLEOTIDE SEQUENCE</scope>
    <source>
        <strain evidence="3">BMAN</strain>
    </source>
</reference>
<feature type="zinc finger region" description="C3H1-type" evidence="1">
    <location>
        <begin position="315"/>
        <end position="342"/>
    </location>
</feature>
<keyword evidence="4" id="KW-1185">Reference proteome</keyword>
<proteinExistence type="predicted"/>
<feature type="zinc finger region" description="C3H1-type" evidence="1">
    <location>
        <begin position="33"/>
        <end position="60"/>
    </location>
</feature>
<keyword evidence="1" id="KW-0862">Zinc</keyword>
<evidence type="ECO:0000256" key="1">
    <source>
        <dbReference type="PROSITE-ProRule" id="PRU00723"/>
    </source>
</evidence>
<organism evidence="3 4">
    <name type="scientific">Anaeramoeba ignava</name>
    <name type="common">Anaerobic marine amoeba</name>
    <dbReference type="NCBI Taxonomy" id="1746090"/>
    <lineage>
        <taxon>Eukaryota</taxon>
        <taxon>Metamonada</taxon>
        <taxon>Anaeramoebidae</taxon>
        <taxon>Anaeramoeba</taxon>
    </lineage>
</organism>
<protein>
    <recommendedName>
        <fullName evidence="2">C3H1-type domain-containing protein</fullName>
    </recommendedName>
</protein>
<accession>A0A9Q0LRD7</accession>
<dbReference type="EMBL" id="JAPDFW010000059">
    <property type="protein sequence ID" value="KAJ5077134.1"/>
    <property type="molecule type" value="Genomic_DNA"/>
</dbReference>
<evidence type="ECO:0000313" key="4">
    <source>
        <dbReference type="Proteomes" id="UP001149090"/>
    </source>
</evidence>
<dbReference type="InterPro" id="IPR000571">
    <property type="entry name" value="Znf_CCCH"/>
</dbReference>
<dbReference type="Gene3D" id="3.30.1370.210">
    <property type="match status" value="1"/>
</dbReference>
<evidence type="ECO:0000259" key="2">
    <source>
        <dbReference type="PROSITE" id="PS50103"/>
    </source>
</evidence>
<comment type="caution">
    <text evidence="3">The sequence shown here is derived from an EMBL/GenBank/DDBJ whole genome shotgun (WGS) entry which is preliminary data.</text>
</comment>
<dbReference type="Proteomes" id="UP001149090">
    <property type="component" value="Unassembled WGS sequence"/>
</dbReference>
<evidence type="ECO:0000313" key="3">
    <source>
        <dbReference type="EMBL" id="KAJ5077134.1"/>
    </source>
</evidence>
<keyword evidence="1" id="KW-0479">Metal-binding</keyword>
<gene>
    <name evidence="3" type="ORF">M0811_00454</name>
</gene>
<dbReference type="GO" id="GO:0008270">
    <property type="term" value="F:zinc ion binding"/>
    <property type="evidence" value="ECO:0007669"/>
    <property type="project" value="UniProtKB-KW"/>
</dbReference>
<name>A0A9Q0LRD7_ANAIG</name>
<dbReference type="PROSITE" id="PS50103">
    <property type="entry name" value="ZF_C3H1"/>
    <property type="match status" value="2"/>
</dbReference>